<keyword evidence="2 8" id="KW-0963">Cytoplasm</keyword>
<dbReference type="PROSITE" id="PS01008">
    <property type="entry name" value="DNAA"/>
    <property type="match status" value="1"/>
</dbReference>
<organism evidence="16 17">
    <name type="scientific">Trueperella bernardiae</name>
    <dbReference type="NCBI Taxonomy" id="59561"/>
    <lineage>
        <taxon>Bacteria</taxon>
        <taxon>Bacillati</taxon>
        <taxon>Actinomycetota</taxon>
        <taxon>Actinomycetes</taxon>
        <taxon>Actinomycetales</taxon>
        <taxon>Actinomycetaceae</taxon>
        <taxon>Trueperella</taxon>
    </lineage>
</organism>
<feature type="binding site" evidence="8">
    <location>
        <position position="252"/>
    </location>
    <ligand>
        <name>ATP</name>
        <dbReference type="ChEBI" id="CHEBI:30616"/>
    </ligand>
</feature>
<reference evidence="16" key="1">
    <citation type="submission" date="2023-05" db="EMBL/GenBank/DDBJ databases">
        <title>Genomic Catalog of Human Bladder Bacteria.</title>
        <authorList>
            <person name="Du J."/>
        </authorList>
    </citation>
    <scope>NUCLEOTIDE SEQUENCE</scope>
    <source>
        <strain evidence="16">UMB1304A</strain>
    </source>
</reference>
<dbReference type="NCBIfam" id="NF010686">
    <property type="entry name" value="PRK14086.1"/>
    <property type="match status" value="1"/>
</dbReference>
<dbReference type="InterPro" id="IPR010921">
    <property type="entry name" value="Trp_repressor/repl_initiator"/>
</dbReference>
<feature type="binding site" evidence="8">
    <location>
        <position position="250"/>
    </location>
    <ligand>
        <name>ATP</name>
        <dbReference type="ChEBI" id="CHEBI:30616"/>
    </ligand>
</feature>
<dbReference type="GO" id="GO:0008289">
    <property type="term" value="F:lipid binding"/>
    <property type="evidence" value="ECO:0007669"/>
    <property type="project" value="UniProtKB-KW"/>
</dbReference>
<dbReference type="NCBIfam" id="TIGR00362">
    <property type="entry name" value="DnaA"/>
    <property type="match status" value="1"/>
</dbReference>
<dbReference type="PANTHER" id="PTHR30050:SF2">
    <property type="entry name" value="CHROMOSOMAL REPLICATION INITIATOR PROTEIN DNAA"/>
    <property type="match status" value="1"/>
</dbReference>
<protein>
    <recommendedName>
        <fullName evidence="8 9">Chromosomal replication initiator protein DnaA</fullName>
    </recommendedName>
</protein>
<proteinExistence type="inferred from homology"/>
<evidence type="ECO:0000256" key="9">
    <source>
        <dbReference type="NCBIfam" id="TIGR00362"/>
    </source>
</evidence>
<dbReference type="InterPro" id="IPR018312">
    <property type="entry name" value="Chromosome_initiator_DnaA_CS"/>
</dbReference>
<evidence type="ECO:0000256" key="2">
    <source>
        <dbReference type="ARBA" id="ARBA00022490"/>
    </source>
</evidence>
<evidence type="ECO:0000256" key="10">
    <source>
        <dbReference type="RuleBase" id="RU000577"/>
    </source>
</evidence>
<dbReference type="SMART" id="SM00760">
    <property type="entry name" value="Bac_DnaA_C"/>
    <property type="match status" value="1"/>
</dbReference>
<feature type="region of interest" description="Domain IV, binds dsDNA" evidence="8">
    <location>
        <begin position="423"/>
        <end position="555"/>
    </location>
</feature>
<dbReference type="InterPro" id="IPR003593">
    <property type="entry name" value="AAA+_ATPase"/>
</dbReference>
<keyword evidence="4 8" id="KW-0547">Nucleotide-binding</keyword>
<evidence type="ECO:0000259" key="14">
    <source>
        <dbReference type="SMART" id="SM00382"/>
    </source>
</evidence>
<dbReference type="Gene3D" id="3.30.300.180">
    <property type="match status" value="1"/>
</dbReference>
<evidence type="ECO:0000256" key="12">
    <source>
        <dbReference type="SAM" id="Coils"/>
    </source>
</evidence>
<feature type="compositionally biased region" description="Basic and acidic residues" evidence="13">
    <location>
        <begin position="171"/>
        <end position="183"/>
    </location>
</feature>
<feature type="region of interest" description="Disordered" evidence="13">
    <location>
        <begin position="113"/>
        <end position="191"/>
    </location>
</feature>
<feature type="region of interest" description="Domain I, interacts with DnaA modulators" evidence="8">
    <location>
        <begin position="1"/>
        <end position="156"/>
    </location>
</feature>
<evidence type="ECO:0000313" key="16">
    <source>
        <dbReference type="EMBL" id="MDK8601853.1"/>
    </source>
</evidence>
<dbReference type="Gene3D" id="1.10.8.60">
    <property type="match status" value="1"/>
</dbReference>
<evidence type="ECO:0000313" key="17">
    <source>
        <dbReference type="Proteomes" id="UP001225576"/>
    </source>
</evidence>
<dbReference type="GO" id="GO:0005524">
    <property type="term" value="F:ATP binding"/>
    <property type="evidence" value="ECO:0007669"/>
    <property type="project" value="UniProtKB-UniRule"/>
</dbReference>
<dbReference type="Pfam" id="PF00308">
    <property type="entry name" value="Bac_DnaA"/>
    <property type="match status" value="1"/>
</dbReference>
<comment type="caution">
    <text evidence="16">The sequence shown here is derived from an EMBL/GenBank/DDBJ whole genome shotgun (WGS) entry which is preliminary data.</text>
</comment>
<dbReference type="InterPro" id="IPR020591">
    <property type="entry name" value="Chromosome_initiator_DnaA-like"/>
</dbReference>
<evidence type="ECO:0000256" key="11">
    <source>
        <dbReference type="RuleBase" id="RU004227"/>
    </source>
</evidence>
<dbReference type="InterPro" id="IPR027417">
    <property type="entry name" value="P-loop_NTPase"/>
</dbReference>
<dbReference type="PRINTS" id="PR00051">
    <property type="entry name" value="DNAA"/>
</dbReference>
<comment type="subcellular location">
    <subcellularLocation>
        <location evidence="8">Cytoplasm</location>
    </subcellularLocation>
</comment>
<dbReference type="SMART" id="SM00382">
    <property type="entry name" value="AAA"/>
    <property type="match status" value="1"/>
</dbReference>
<dbReference type="HAMAP" id="MF_00377">
    <property type="entry name" value="DnaA_bact"/>
    <property type="match status" value="1"/>
</dbReference>
<dbReference type="GO" id="GO:0006275">
    <property type="term" value="P:regulation of DNA replication"/>
    <property type="evidence" value="ECO:0007669"/>
    <property type="project" value="UniProtKB-UniRule"/>
</dbReference>
<dbReference type="GO" id="GO:0003688">
    <property type="term" value="F:DNA replication origin binding"/>
    <property type="evidence" value="ECO:0007669"/>
    <property type="project" value="UniProtKB-UniRule"/>
</dbReference>
<dbReference type="EMBL" id="JASPDQ010000009">
    <property type="protein sequence ID" value="MDK8601853.1"/>
    <property type="molecule type" value="Genomic_DNA"/>
</dbReference>
<comment type="similarity">
    <text evidence="1 8 11">Belongs to the DnaA family.</text>
</comment>
<comment type="domain">
    <text evidence="8">Domain I is involved in oligomerization and binding regulators, domain II is flexibile and of varying length in different bacteria, domain III forms the AAA+ region, while domain IV binds dsDNA.</text>
</comment>
<dbReference type="InterPro" id="IPR001957">
    <property type="entry name" value="Chromosome_initiator_DnaA"/>
</dbReference>
<feature type="coiled-coil region" evidence="12">
    <location>
        <begin position="520"/>
        <end position="554"/>
    </location>
</feature>
<keyword evidence="12" id="KW-0175">Coiled coil</keyword>
<comment type="function">
    <text evidence="8 10">Plays an essential role in the initiation and regulation of chromosomal replication. ATP-DnaA binds to the origin of replication (oriC) to initiate formation of the DNA replication initiation complex once per cell cycle. Binds the DnaA box (a 9 base pair repeat at the origin) and separates the double-stranded (ds)DNA. Forms a right-handed helical filament on oriC DNA; dsDNA binds to the exterior of the filament while single-stranded (ss)DNA is stabiized in the filament's interior. The ATP-DnaA-oriC complex binds and stabilizes one strand of the AT-rich DNA unwinding element (DUE), permitting loading of DNA polymerase. After initiation quickly degrades to an ADP-DnaA complex that is not apt for DNA replication. Binds acidic phospholipids.</text>
</comment>
<keyword evidence="3 8" id="KW-0235">DNA replication</keyword>
<dbReference type="Proteomes" id="UP001225576">
    <property type="component" value="Unassembled WGS sequence"/>
</dbReference>
<dbReference type="InterPro" id="IPR013159">
    <property type="entry name" value="DnaA_C"/>
</dbReference>
<comment type="subunit">
    <text evidence="8">Oligomerizes as a right-handed, spiral filament on DNA at oriC.</text>
</comment>
<sequence length="555" mass="61137">MMDGSPARDAWTAASELLRAQGDLSDSQAAFVRLAHPLATVDDIFMIGVGSEFVKNWIAEHVSTIMENQLSAILGRSVRLVISVDPSLTEQQTTPNQPVPQWQAPERQLHVVDNDAPADPAGPGATGMPASGTQQESSNLQVAHGFPPVTDFEDATASPSSPDLFGPSSRDVADKPAEAEPVHHIPSGLGTMLPRIEKNQDQSIANLNPRYTFDNFVIGESNRFAHATALAVAEAPGSTYNPLFLYSDSGMGKTHLLHAIGNYFLSLFPGSRVLYTSSEEFTNMFINAMMRKEGHNFKNLFRSVDILLIDDIQFLSHKEGTLEEFFNTFNALATANKQIVITSDVAPRLLDGFEERMISRFASGIVANIDLPNLETRIAILEKKAASEKLMVPRDVLEFIASRITTNVREMEGSLRRVTAFAGLFNMPVTLDVAESALKDMMSDPSSFTVTAALIMNQVASYFGITAEDLKSPTRTRSLTQPRHIAMYMCREMTDLSLPKIAESFNRRDHTTVLNALRKVESLMAEKQEIYNQVAELTSRIKQAAKEQAQLSENR</sequence>
<dbReference type="GO" id="GO:0006270">
    <property type="term" value="P:DNA replication initiation"/>
    <property type="evidence" value="ECO:0007669"/>
    <property type="project" value="UniProtKB-UniRule"/>
</dbReference>
<evidence type="ECO:0000256" key="8">
    <source>
        <dbReference type="HAMAP-Rule" id="MF_00377"/>
    </source>
</evidence>
<feature type="compositionally biased region" description="Low complexity" evidence="13">
    <location>
        <begin position="117"/>
        <end position="132"/>
    </location>
</feature>
<evidence type="ECO:0000259" key="15">
    <source>
        <dbReference type="SMART" id="SM00760"/>
    </source>
</evidence>
<dbReference type="CDD" id="cd00009">
    <property type="entry name" value="AAA"/>
    <property type="match status" value="1"/>
</dbReference>
<evidence type="ECO:0000256" key="5">
    <source>
        <dbReference type="ARBA" id="ARBA00022840"/>
    </source>
</evidence>
<evidence type="ECO:0000256" key="4">
    <source>
        <dbReference type="ARBA" id="ARBA00022741"/>
    </source>
</evidence>
<dbReference type="Pfam" id="PF08299">
    <property type="entry name" value="Bac_DnaA_C"/>
    <property type="match status" value="1"/>
</dbReference>
<dbReference type="PANTHER" id="PTHR30050">
    <property type="entry name" value="CHROMOSOMAL REPLICATION INITIATOR PROTEIN DNAA"/>
    <property type="match status" value="1"/>
</dbReference>
<dbReference type="GO" id="GO:0005886">
    <property type="term" value="C:plasma membrane"/>
    <property type="evidence" value="ECO:0007669"/>
    <property type="project" value="TreeGrafter"/>
</dbReference>
<dbReference type="FunFam" id="1.10.8.60:FF:000003">
    <property type="entry name" value="Chromosomal replication initiator protein DnaA"/>
    <property type="match status" value="1"/>
</dbReference>
<feature type="binding site" evidence="8">
    <location>
        <position position="254"/>
    </location>
    <ligand>
        <name>ATP</name>
        <dbReference type="ChEBI" id="CHEBI:30616"/>
    </ligand>
</feature>
<dbReference type="Gene3D" id="1.10.1750.10">
    <property type="match status" value="1"/>
</dbReference>
<feature type="binding site" evidence="8">
    <location>
        <position position="253"/>
    </location>
    <ligand>
        <name>ATP</name>
        <dbReference type="ChEBI" id="CHEBI:30616"/>
    </ligand>
</feature>
<dbReference type="Gene3D" id="3.40.50.300">
    <property type="entry name" value="P-loop containing nucleotide triphosphate hydrolases"/>
    <property type="match status" value="1"/>
</dbReference>
<dbReference type="FunFam" id="3.40.50.300:FF:000668">
    <property type="entry name" value="Chromosomal replication initiator protein DnaA"/>
    <property type="match status" value="1"/>
</dbReference>
<dbReference type="SUPFAM" id="SSF52540">
    <property type="entry name" value="P-loop containing nucleoside triphosphate hydrolases"/>
    <property type="match status" value="1"/>
</dbReference>
<evidence type="ECO:0000256" key="13">
    <source>
        <dbReference type="SAM" id="MobiDB-lite"/>
    </source>
</evidence>
<dbReference type="CDD" id="cd06571">
    <property type="entry name" value="Bac_DnaA_C"/>
    <property type="match status" value="1"/>
</dbReference>
<evidence type="ECO:0000256" key="6">
    <source>
        <dbReference type="ARBA" id="ARBA00023121"/>
    </source>
</evidence>
<accession>A0AAW6ZMT6</accession>
<dbReference type="SUPFAM" id="SSF48295">
    <property type="entry name" value="TrpR-like"/>
    <property type="match status" value="1"/>
</dbReference>
<feature type="region of interest" description="Domain III, AAA+ region" evidence="8">
    <location>
        <begin position="206"/>
        <end position="422"/>
    </location>
</feature>
<evidence type="ECO:0000256" key="1">
    <source>
        <dbReference type="ARBA" id="ARBA00006583"/>
    </source>
</evidence>
<keyword evidence="6 8" id="KW-0446">Lipid-binding</keyword>
<keyword evidence="5 8" id="KW-0067">ATP-binding</keyword>
<keyword evidence="7 8" id="KW-0238">DNA-binding</keyword>
<feature type="domain" description="AAA+ ATPase" evidence="14">
    <location>
        <begin position="239"/>
        <end position="373"/>
    </location>
</feature>
<dbReference type="InterPro" id="IPR038454">
    <property type="entry name" value="DnaA_N_sf"/>
</dbReference>
<name>A0AAW6ZMT6_9ACTO</name>
<gene>
    <name evidence="8 16" type="primary">dnaA</name>
    <name evidence="16" type="ORF">QP858_05170</name>
</gene>
<comment type="caution">
    <text evidence="8">Lacks conserved residue(s) required for the propagation of feature annotation.</text>
</comment>
<dbReference type="AlphaFoldDB" id="A0AAW6ZMT6"/>
<dbReference type="GO" id="GO:0005737">
    <property type="term" value="C:cytoplasm"/>
    <property type="evidence" value="ECO:0007669"/>
    <property type="project" value="UniProtKB-SubCell"/>
</dbReference>
<evidence type="ECO:0000256" key="3">
    <source>
        <dbReference type="ARBA" id="ARBA00022705"/>
    </source>
</evidence>
<dbReference type="InterPro" id="IPR013317">
    <property type="entry name" value="DnaA_dom"/>
</dbReference>
<feature type="domain" description="Chromosomal replication initiator DnaA C-terminal" evidence="15">
    <location>
        <begin position="451"/>
        <end position="520"/>
    </location>
</feature>
<evidence type="ECO:0000256" key="7">
    <source>
        <dbReference type="ARBA" id="ARBA00023125"/>
    </source>
</evidence>